<keyword evidence="1 4" id="KW-0479">Metal-binding</keyword>
<dbReference type="SUPFAM" id="SSF56655">
    <property type="entry name" value="Carbohydrate phosphatase"/>
    <property type="match status" value="1"/>
</dbReference>
<dbReference type="InterPro" id="IPR000760">
    <property type="entry name" value="Inositol_monophosphatase-like"/>
</dbReference>
<dbReference type="PANTHER" id="PTHR20854">
    <property type="entry name" value="INOSITOL MONOPHOSPHATASE"/>
    <property type="match status" value="1"/>
</dbReference>
<dbReference type="InterPro" id="IPR020583">
    <property type="entry name" value="Inositol_monoP_metal-BS"/>
</dbReference>
<dbReference type="Gene3D" id="3.30.540.10">
    <property type="entry name" value="Fructose-1,6-Bisphosphatase, subunit A, domain 1"/>
    <property type="match status" value="1"/>
</dbReference>
<dbReference type="GO" id="GO:0006020">
    <property type="term" value="P:inositol metabolic process"/>
    <property type="evidence" value="ECO:0007669"/>
    <property type="project" value="TreeGrafter"/>
</dbReference>
<organism evidence="5 6">
    <name type="scientific">Candidatus Taylorbacteria bacterium RIFCSPHIGHO2_01_FULL_51_15</name>
    <dbReference type="NCBI Taxonomy" id="1802304"/>
    <lineage>
        <taxon>Bacteria</taxon>
        <taxon>Candidatus Tayloriibacteriota</taxon>
    </lineage>
</organism>
<dbReference type="PROSITE" id="PS00629">
    <property type="entry name" value="IMP_1"/>
    <property type="match status" value="1"/>
</dbReference>
<dbReference type="EMBL" id="MHRI01000027">
    <property type="protein sequence ID" value="OHA20609.1"/>
    <property type="molecule type" value="Genomic_DNA"/>
</dbReference>
<dbReference type="GO" id="GO:0007165">
    <property type="term" value="P:signal transduction"/>
    <property type="evidence" value="ECO:0007669"/>
    <property type="project" value="TreeGrafter"/>
</dbReference>
<feature type="binding site" evidence="4">
    <location>
        <position position="89"/>
    </location>
    <ligand>
        <name>Mg(2+)</name>
        <dbReference type="ChEBI" id="CHEBI:18420"/>
        <label>1</label>
        <note>catalytic</note>
    </ligand>
</feature>
<gene>
    <name evidence="5" type="ORF">A2849_02325</name>
</gene>
<evidence type="ECO:0008006" key="7">
    <source>
        <dbReference type="Google" id="ProtNLM"/>
    </source>
</evidence>
<feature type="binding site" evidence="4">
    <location>
        <position position="86"/>
    </location>
    <ligand>
        <name>Mg(2+)</name>
        <dbReference type="ChEBI" id="CHEBI:18420"/>
        <label>1</label>
        <note>catalytic</note>
    </ligand>
</feature>
<feature type="binding site" evidence="4">
    <location>
        <position position="211"/>
    </location>
    <ligand>
        <name>Mg(2+)</name>
        <dbReference type="ChEBI" id="CHEBI:18420"/>
        <label>1</label>
        <note>catalytic</note>
    </ligand>
</feature>
<feature type="binding site" evidence="4">
    <location>
        <position position="88"/>
    </location>
    <ligand>
        <name>Mg(2+)</name>
        <dbReference type="ChEBI" id="CHEBI:18420"/>
        <label>1</label>
        <note>catalytic</note>
    </ligand>
</feature>
<dbReference type="Gene3D" id="3.40.190.80">
    <property type="match status" value="1"/>
</dbReference>
<keyword evidence="2" id="KW-0378">Hydrolase</keyword>
<comment type="caution">
    <text evidence="5">The sequence shown here is derived from an EMBL/GenBank/DDBJ whole genome shotgun (WGS) entry which is preliminary data.</text>
</comment>
<keyword evidence="3 4" id="KW-0460">Magnesium</keyword>
<dbReference type="AlphaFoldDB" id="A0A1G2MBU2"/>
<evidence type="ECO:0000256" key="4">
    <source>
        <dbReference type="PIRSR" id="PIRSR600760-2"/>
    </source>
</evidence>
<feature type="binding site" evidence="4">
    <location>
        <position position="71"/>
    </location>
    <ligand>
        <name>Mg(2+)</name>
        <dbReference type="ChEBI" id="CHEBI:18420"/>
        <label>1</label>
        <note>catalytic</note>
    </ligand>
</feature>
<sequence length="264" mass="28952">MHPGAPSYIEALSPIIRHVRGLLLPQYGKAAFHEKLGGRAREVITKLDLEVERFLKDELASKYPDIGFVGEESGGDRNAKRFWLVDPIDGTEYFIRGLPFCTSQLALIENGGVTFSIIYDFVGDVLCHAEKEKGAFANDKALSVSTRMLDVSRLSTMFKLQDAKAYEQYRKLRSHCHTFHVGASGYELALVASGKLDGAVYYGGAGSKDYDIAPGTFLIAEAGGVVANVSKQTYDYRDGDFIAANPLVFEELTKGSHALFPIKA</sequence>
<evidence type="ECO:0000256" key="2">
    <source>
        <dbReference type="ARBA" id="ARBA00022801"/>
    </source>
</evidence>
<accession>A0A1G2MBU2</accession>
<dbReference type="PRINTS" id="PR00377">
    <property type="entry name" value="IMPHPHTASES"/>
</dbReference>
<reference evidence="5 6" key="1">
    <citation type="journal article" date="2016" name="Nat. Commun.">
        <title>Thousands of microbial genomes shed light on interconnected biogeochemical processes in an aquifer system.</title>
        <authorList>
            <person name="Anantharaman K."/>
            <person name="Brown C.T."/>
            <person name="Hug L.A."/>
            <person name="Sharon I."/>
            <person name="Castelle C.J."/>
            <person name="Probst A.J."/>
            <person name="Thomas B.C."/>
            <person name="Singh A."/>
            <person name="Wilkins M.J."/>
            <person name="Karaoz U."/>
            <person name="Brodie E.L."/>
            <person name="Williams K.H."/>
            <person name="Hubbard S.S."/>
            <person name="Banfield J.F."/>
        </authorList>
    </citation>
    <scope>NUCLEOTIDE SEQUENCE [LARGE SCALE GENOMIC DNA]</scope>
</reference>
<evidence type="ECO:0000256" key="3">
    <source>
        <dbReference type="ARBA" id="ARBA00022842"/>
    </source>
</evidence>
<evidence type="ECO:0000313" key="5">
    <source>
        <dbReference type="EMBL" id="OHA20609.1"/>
    </source>
</evidence>
<dbReference type="Proteomes" id="UP000178121">
    <property type="component" value="Unassembled WGS sequence"/>
</dbReference>
<evidence type="ECO:0000256" key="1">
    <source>
        <dbReference type="ARBA" id="ARBA00022723"/>
    </source>
</evidence>
<dbReference type="PANTHER" id="PTHR20854:SF4">
    <property type="entry name" value="INOSITOL-1-MONOPHOSPHATASE-RELATED"/>
    <property type="match status" value="1"/>
</dbReference>
<protein>
    <recommendedName>
        <fullName evidence="7">Inositol monophosphatase</fullName>
    </recommendedName>
</protein>
<evidence type="ECO:0000313" key="6">
    <source>
        <dbReference type="Proteomes" id="UP000178121"/>
    </source>
</evidence>
<dbReference type="Pfam" id="PF00459">
    <property type="entry name" value="Inositol_P"/>
    <property type="match status" value="1"/>
</dbReference>
<name>A0A1G2MBU2_9BACT</name>
<comment type="cofactor">
    <cofactor evidence="4">
        <name>Mg(2+)</name>
        <dbReference type="ChEBI" id="CHEBI:18420"/>
    </cofactor>
</comment>
<proteinExistence type="predicted"/>
<dbReference type="GO" id="GO:0008934">
    <property type="term" value="F:inositol monophosphate 1-phosphatase activity"/>
    <property type="evidence" value="ECO:0007669"/>
    <property type="project" value="TreeGrafter"/>
</dbReference>
<dbReference type="GO" id="GO:0046872">
    <property type="term" value="F:metal ion binding"/>
    <property type="evidence" value="ECO:0007669"/>
    <property type="project" value="UniProtKB-KW"/>
</dbReference>
<dbReference type="CDD" id="cd01637">
    <property type="entry name" value="IMPase_like"/>
    <property type="match status" value="1"/>
</dbReference>